<comment type="caution">
    <text evidence="8">The sequence shown here is derived from an EMBL/GenBank/DDBJ whole genome shotgun (WGS) entry which is preliminary data.</text>
</comment>
<evidence type="ECO:0000256" key="2">
    <source>
        <dbReference type="ARBA" id="ARBA00006275"/>
    </source>
</evidence>
<dbReference type="Pfam" id="PF14322">
    <property type="entry name" value="SusD-like_3"/>
    <property type="match status" value="1"/>
</dbReference>
<dbReference type="InterPro" id="IPR011990">
    <property type="entry name" value="TPR-like_helical_dom_sf"/>
</dbReference>
<organism evidence="8 9">
    <name type="scientific">Bacteroides intestinalis</name>
    <dbReference type="NCBI Taxonomy" id="329854"/>
    <lineage>
        <taxon>Bacteria</taxon>
        <taxon>Pseudomonadati</taxon>
        <taxon>Bacteroidota</taxon>
        <taxon>Bacteroidia</taxon>
        <taxon>Bacteroidales</taxon>
        <taxon>Bacteroidaceae</taxon>
        <taxon>Bacteroides</taxon>
    </lineage>
</organism>
<reference evidence="8 9" key="1">
    <citation type="submission" date="2018-08" db="EMBL/GenBank/DDBJ databases">
        <title>A genome reference for cultivated species of the human gut microbiota.</title>
        <authorList>
            <person name="Zou Y."/>
            <person name="Xue W."/>
            <person name="Luo G."/>
        </authorList>
    </citation>
    <scope>NUCLEOTIDE SEQUENCE [LARGE SCALE GENOMIC DNA]</scope>
    <source>
        <strain evidence="8 9">AF14-32</strain>
    </source>
</reference>
<dbReference type="RefSeq" id="WP_118420715.1">
    <property type="nucleotide sequence ID" value="NZ_QRZF01000012.1"/>
</dbReference>
<protein>
    <submittedName>
        <fullName evidence="8">RagB/SusD family nutrient uptake outer membrane protein</fullName>
    </submittedName>
</protein>
<evidence type="ECO:0000256" key="1">
    <source>
        <dbReference type="ARBA" id="ARBA00004442"/>
    </source>
</evidence>
<feature type="domain" description="SusD-like N-terminal" evidence="7">
    <location>
        <begin position="21"/>
        <end position="228"/>
    </location>
</feature>
<comment type="subcellular location">
    <subcellularLocation>
        <location evidence="1">Cell outer membrane</location>
    </subcellularLocation>
</comment>
<dbReference type="EMBL" id="QRZF01000012">
    <property type="protein sequence ID" value="RGV51268.1"/>
    <property type="molecule type" value="Genomic_DNA"/>
</dbReference>
<dbReference type="AlphaFoldDB" id="A0A412Y1S8"/>
<sequence length="675" mass="77312">MKIVKIIMISAVVTGLVSCDDFLDRTPQSNLSPETYFTNSSQLKAYADRMYPDILPSHSNSGNNYGIYGIDAGTDNQTGAEASNIYADGLWKVPNTESNDWKFDWIYHTNFFLSNVLVKYGEDLNGSQNTIEGNISEIKHYIGEVYFLRACEYFKRYWKFGDFPIVTEPLPDDKDVLIEVNKRMPRNEVARFILSDLDKAATLMSEQQMGTNRINKDVALLLKSRVALFEGTWLKYFKGTAFVPNGEGWPGKNKEYNANYQYQSGSIDNEITYFLEQSMVAAKEVAEKYKGSLTANTGVLQQSATEPENPYFEMFANEDLSSYPEVLLWRQYGRSLVTHAVDIAANQGNNRIGVTRGLVNNFLMSDGTPVYKNGSYADGNEYYKGDKTIHDVRQNRDSRLVVFLKEPGQKSILYENPEGTEAWMEEPYPLITSVDDQRGYLTGYALRKGGSFDQSNYLNMNSYSASICYRAAEALLNYMEACYEKNSSLDNLAKEYWQIIRERAHVDSNFEKTISQTDMNEEAKNDWGAYSGGRLIDATLYNIRRERRCELMAEGLRYMDLCRWRAMDQMISTPYFVEGIHIWNTPMEKWYNDLLADGSDKATVSSPTVSEYLRPYQKNSNQKCSNGYMWHMAHYLTPIMYKQFLVTLPSGNNVEDSPLYQNPYWPLVADQPAEK</sequence>
<evidence type="ECO:0000256" key="4">
    <source>
        <dbReference type="ARBA" id="ARBA00023136"/>
    </source>
</evidence>
<dbReference type="GO" id="GO:0009279">
    <property type="term" value="C:cell outer membrane"/>
    <property type="evidence" value="ECO:0007669"/>
    <property type="project" value="UniProtKB-SubCell"/>
</dbReference>
<evidence type="ECO:0000313" key="8">
    <source>
        <dbReference type="EMBL" id="RGV51268.1"/>
    </source>
</evidence>
<name>A0A412Y1S8_9BACE</name>
<proteinExistence type="inferred from homology"/>
<keyword evidence="3" id="KW-0732">Signal</keyword>
<accession>A0A412Y1S8</accession>
<keyword evidence="5" id="KW-0998">Cell outer membrane</keyword>
<feature type="domain" description="RagB/SusD" evidence="6">
    <location>
        <begin position="345"/>
        <end position="665"/>
    </location>
</feature>
<dbReference type="InterPro" id="IPR033985">
    <property type="entry name" value="SusD-like_N"/>
</dbReference>
<evidence type="ECO:0000259" key="6">
    <source>
        <dbReference type="Pfam" id="PF07980"/>
    </source>
</evidence>
<dbReference type="Gene3D" id="1.25.40.390">
    <property type="match status" value="1"/>
</dbReference>
<keyword evidence="4" id="KW-0472">Membrane</keyword>
<dbReference type="InterPro" id="IPR012944">
    <property type="entry name" value="SusD_RagB_dom"/>
</dbReference>
<dbReference type="SUPFAM" id="SSF48452">
    <property type="entry name" value="TPR-like"/>
    <property type="match status" value="1"/>
</dbReference>
<dbReference type="PROSITE" id="PS51257">
    <property type="entry name" value="PROKAR_LIPOPROTEIN"/>
    <property type="match status" value="1"/>
</dbReference>
<gene>
    <name evidence="8" type="ORF">DWW10_16540</name>
</gene>
<evidence type="ECO:0000256" key="3">
    <source>
        <dbReference type="ARBA" id="ARBA00022729"/>
    </source>
</evidence>
<evidence type="ECO:0000313" key="9">
    <source>
        <dbReference type="Proteomes" id="UP000283850"/>
    </source>
</evidence>
<comment type="similarity">
    <text evidence="2">Belongs to the SusD family.</text>
</comment>
<evidence type="ECO:0000259" key="7">
    <source>
        <dbReference type="Pfam" id="PF14322"/>
    </source>
</evidence>
<evidence type="ECO:0000256" key="5">
    <source>
        <dbReference type="ARBA" id="ARBA00023237"/>
    </source>
</evidence>
<dbReference type="Proteomes" id="UP000283850">
    <property type="component" value="Unassembled WGS sequence"/>
</dbReference>
<dbReference type="Pfam" id="PF07980">
    <property type="entry name" value="SusD_RagB"/>
    <property type="match status" value="1"/>
</dbReference>